<sequence>MGRARSIAAVLRRCSNPCCAREGLNNRRHPREGGDPVSLLLVPRMKTLGPRLRGDDGNVSIRAGNAPASVAPTNRRLATCAGTP</sequence>
<comment type="caution">
    <text evidence="1">The sequence shown here is derived from an EMBL/GenBank/DDBJ whole genome shotgun (WGS) entry which is preliminary data.</text>
</comment>
<gene>
    <name evidence="1" type="ORF">FQY83_10805</name>
</gene>
<evidence type="ECO:0000313" key="1">
    <source>
        <dbReference type="EMBL" id="TWT20221.1"/>
    </source>
</evidence>
<protein>
    <submittedName>
        <fullName evidence="1">Uncharacterized protein</fullName>
    </submittedName>
</protein>
<accession>A0A5C5U1A6</accession>
<dbReference type="EMBL" id="VOHK01000004">
    <property type="protein sequence ID" value="TWT20221.1"/>
    <property type="molecule type" value="Genomic_DNA"/>
</dbReference>
<proteinExistence type="predicted"/>
<dbReference type="AlphaFoldDB" id="A0A5C5U1A6"/>
<reference evidence="1 2" key="1">
    <citation type="journal article" date="2008" name="Int. J. Syst. Evol. Microbiol.">
        <title>Luteimonas marina sp. nov., isolated from seawater.</title>
        <authorList>
            <person name="Baik K.S."/>
            <person name="Park S.C."/>
            <person name="Kim M.S."/>
            <person name="Kim E.M."/>
            <person name="Park C."/>
            <person name="Chun J."/>
            <person name="Seong C.N."/>
        </authorList>
    </citation>
    <scope>NUCLEOTIDE SEQUENCE [LARGE SCALE GENOMIC DNA]</scope>
    <source>
        <strain evidence="1 2">FR1330</strain>
    </source>
</reference>
<name>A0A5C5U1A6_9GAMM</name>
<evidence type="ECO:0000313" key="2">
    <source>
        <dbReference type="Proteomes" id="UP000319980"/>
    </source>
</evidence>
<keyword evidence="2" id="KW-1185">Reference proteome</keyword>
<organism evidence="1 2">
    <name type="scientific">Luteimonas marina</name>
    <dbReference type="NCBI Taxonomy" id="488485"/>
    <lineage>
        <taxon>Bacteria</taxon>
        <taxon>Pseudomonadati</taxon>
        <taxon>Pseudomonadota</taxon>
        <taxon>Gammaproteobacteria</taxon>
        <taxon>Lysobacterales</taxon>
        <taxon>Lysobacteraceae</taxon>
        <taxon>Luteimonas</taxon>
    </lineage>
</organism>
<dbReference type="Proteomes" id="UP000319980">
    <property type="component" value="Unassembled WGS sequence"/>
</dbReference>